<feature type="transmembrane region" description="Helical" evidence="1">
    <location>
        <begin position="78"/>
        <end position="96"/>
    </location>
</feature>
<dbReference type="KEGG" id="aman:B6F84_02880"/>
<dbReference type="Gene3D" id="1.20.1250.20">
    <property type="entry name" value="MFS general substrate transporter like domains"/>
    <property type="match status" value="1"/>
</dbReference>
<dbReference type="RefSeq" id="WP_148690833.1">
    <property type="nucleotide sequence ID" value="NZ_CP020477.1"/>
</dbReference>
<reference evidence="2 3" key="1">
    <citation type="submission" date="2017-03" db="EMBL/GenBank/DDBJ databases">
        <title>Sulfur activation and transportation mechanism of thermophilic Archaea Acidianus manzaensis YN-25.</title>
        <authorList>
            <person name="Ma Y."/>
            <person name="Yang Y."/>
            <person name="Xia J."/>
        </authorList>
    </citation>
    <scope>NUCLEOTIDE SEQUENCE [LARGE SCALE GENOMIC DNA]</scope>
    <source>
        <strain evidence="2 3">YN-25</strain>
    </source>
</reference>
<dbReference type="CDD" id="cd06174">
    <property type="entry name" value="MFS"/>
    <property type="match status" value="1"/>
</dbReference>
<feature type="transmembrane region" description="Helical" evidence="1">
    <location>
        <begin position="48"/>
        <end position="66"/>
    </location>
</feature>
<name>A0A1W6JXS6_9CREN</name>
<evidence type="ECO:0000256" key="1">
    <source>
        <dbReference type="SAM" id="Phobius"/>
    </source>
</evidence>
<feature type="transmembrane region" description="Helical" evidence="1">
    <location>
        <begin position="237"/>
        <end position="256"/>
    </location>
</feature>
<dbReference type="PANTHER" id="PTHR23531:SF1">
    <property type="entry name" value="QUINOLENE RESISTANCE PROTEIN NORA"/>
    <property type="match status" value="1"/>
</dbReference>
<gene>
    <name evidence="2" type="ORF">B6F84_02880</name>
</gene>
<dbReference type="SUPFAM" id="SSF103473">
    <property type="entry name" value="MFS general substrate transporter"/>
    <property type="match status" value="1"/>
</dbReference>
<keyword evidence="3" id="KW-1185">Reference proteome</keyword>
<dbReference type="InterPro" id="IPR052714">
    <property type="entry name" value="MFS_Exporter"/>
</dbReference>
<dbReference type="Pfam" id="PF07690">
    <property type="entry name" value="MFS_1"/>
    <property type="match status" value="2"/>
</dbReference>
<keyword evidence="1" id="KW-0812">Transmembrane</keyword>
<feature type="transmembrane region" description="Helical" evidence="1">
    <location>
        <begin position="205"/>
        <end position="231"/>
    </location>
</feature>
<keyword evidence="1" id="KW-0472">Membrane</keyword>
<protein>
    <submittedName>
        <fullName evidence="2">MFS transporter</fullName>
    </submittedName>
</protein>
<dbReference type="EMBL" id="CP020477">
    <property type="protein sequence ID" value="ARM75076.1"/>
    <property type="molecule type" value="Genomic_DNA"/>
</dbReference>
<dbReference type="AlphaFoldDB" id="A0A1W6JXS6"/>
<dbReference type="OrthoDB" id="371889at2157"/>
<dbReference type="GeneID" id="41589829"/>
<accession>A0A1W6JXS6</accession>
<proteinExistence type="predicted"/>
<feature type="transmembrane region" description="Helical" evidence="1">
    <location>
        <begin position="333"/>
        <end position="355"/>
    </location>
</feature>
<dbReference type="STRING" id="282676.B6F84_02880"/>
<feature type="transmembrane region" description="Helical" evidence="1">
    <location>
        <begin position="135"/>
        <end position="153"/>
    </location>
</feature>
<dbReference type="Proteomes" id="UP000193404">
    <property type="component" value="Chromosome"/>
</dbReference>
<feature type="transmembrane region" description="Helical" evidence="1">
    <location>
        <begin position="102"/>
        <end position="123"/>
    </location>
</feature>
<feature type="transmembrane region" description="Helical" evidence="1">
    <location>
        <begin position="361"/>
        <end position="379"/>
    </location>
</feature>
<sequence>MNRKNLQFIQILLVIVSMTFAIRASNNMIMTTIPLLSKYYFHFTQTEVGIISGALSLGTFISSGIINSKLKSNSRRKLFISSSIGYAIILPIFYFVNSDTIWLVSILAGITLGAIMPNIINSAGLLEDRKARERLLSIYTLALSASLVAGPAIETAILSFYPIPFVFLFFAPLGIAAAILSFFIKFPEEKKEGNATKIKVFENPGFKTAVINILAYNIPFSVILAFGGIYAVEYLHVSYAGATGLLSTFFVTSFLARIYLSIKPPNSVRLHAYTAISMTVLGLLLILLSSNIYLFIVALLILGFPHGLTYPLSIISISRTFKQEERNPANSQFFAIMMIIGVVTPTLAGFVANAIGLKDLFGVLIPIVLLLLAMLSKYVKYVDDVISEKPIKNSSSIVKNSKT</sequence>
<organism evidence="2 3">
    <name type="scientific">Acidianus manzaensis</name>
    <dbReference type="NCBI Taxonomy" id="282676"/>
    <lineage>
        <taxon>Archaea</taxon>
        <taxon>Thermoproteota</taxon>
        <taxon>Thermoprotei</taxon>
        <taxon>Sulfolobales</taxon>
        <taxon>Sulfolobaceae</taxon>
        <taxon>Acidianus</taxon>
    </lineage>
</organism>
<dbReference type="GO" id="GO:0022857">
    <property type="term" value="F:transmembrane transporter activity"/>
    <property type="evidence" value="ECO:0007669"/>
    <property type="project" value="InterPro"/>
</dbReference>
<dbReference type="PANTHER" id="PTHR23531">
    <property type="entry name" value="QUINOLENE RESISTANCE PROTEIN NORA"/>
    <property type="match status" value="1"/>
</dbReference>
<evidence type="ECO:0000313" key="3">
    <source>
        <dbReference type="Proteomes" id="UP000193404"/>
    </source>
</evidence>
<keyword evidence="1" id="KW-1133">Transmembrane helix</keyword>
<evidence type="ECO:0000313" key="2">
    <source>
        <dbReference type="EMBL" id="ARM75076.1"/>
    </source>
</evidence>
<feature type="transmembrane region" description="Helical" evidence="1">
    <location>
        <begin position="165"/>
        <end position="184"/>
    </location>
</feature>
<dbReference type="InterPro" id="IPR036259">
    <property type="entry name" value="MFS_trans_sf"/>
</dbReference>
<dbReference type="InterPro" id="IPR011701">
    <property type="entry name" value="MFS"/>
</dbReference>